<dbReference type="InterPro" id="IPR018640">
    <property type="entry name" value="DUF2063"/>
</dbReference>
<evidence type="ECO:0000259" key="1">
    <source>
        <dbReference type="Pfam" id="PF09836"/>
    </source>
</evidence>
<keyword evidence="3" id="KW-1185">Reference proteome</keyword>
<dbReference type="Proteomes" id="UP001185984">
    <property type="component" value="Unassembled WGS sequence"/>
</dbReference>
<accession>A0ABU3ZZ67</accession>
<gene>
    <name evidence="2" type="ORF">O0R41_14615</name>
</gene>
<dbReference type="RefSeq" id="WP_317517483.1">
    <property type="nucleotide sequence ID" value="NZ_JAPTHD010000006.1"/>
</dbReference>
<comment type="caution">
    <text evidence="2">The sequence shown here is derived from an EMBL/GenBank/DDBJ whole genome shotgun (WGS) entry which is preliminary data.</text>
</comment>
<protein>
    <submittedName>
        <fullName evidence="2">DNA-binding domain-containing protein</fullName>
    </submittedName>
</protein>
<name>A0ABU3ZZ67_9SPHN</name>
<proteinExistence type="predicted"/>
<keyword evidence="2" id="KW-0238">DNA-binding</keyword>
<sequence>MSLLAMQRDLRDWLRHDAAQAAARLGGETMPGLIVYQNNYRAQLMACLASACPQLRLWIGDDAFFAAAATHIDAAPPSDWTLDAYPAGFPATLAQIHADSSEIADLAWLEIALADAFVAADHAPLPPAALADLTWDDAVFLLSPALRLRDLGSNAPAIWSALSAGEEPPPAASLRQGEALLVWRSDFTACFRTIDALEASTLAAIAAGQRFGAICAGLVAAAGEERGVALAGDMLGRWLRDGVIAGVRQAVGPGAAA</sequence>
<dbReference type="EMBL" id="JAPTHD010000006">
    <property type="protein sequence ID" value="MDV5824836.1"/>
    <property type="molecule type" value="Genomic_DNA"/>
</dbReference>
<dbReference type="GO" id="GO:0003677">
    <property type="term" value="F:DNA binding"/>
    <property type="evidence" value="ECO:0007669"/>
    <property type="project" value="UniProtKB-KW"/>
</dbReference>
<evidence type="ECO:0000313" key="2">
    <source>
        <dbReference type="EMBL" id="MDV5824836.1"/>
    </source>
</evidence>
<organism evidence="2 3">
    <name type="scientific">Sphingobium naphthae</name>
    <dbReference type="NCBI Taxonomy" id="1886786"/>
    <lineage>
        <taxon>Bacteria</taxon>
        <taxon>Pseudomonadati</taxon>
        <taxon>Pseudomonadota</taxon>
        <taxon>Alphaproteobacteria</taxon>
        <taxon>Sphingomonadales</taxon>
        <taxon>Sphingomonadaceae</taxon>
        <taxon>Sphingobium</taxon>
    </lineage>
</organism>
<feature type="domain" description="Putative DNA-binding" evidence="1">
    <location>
        <begin position="6"/>
        <end position="91"/>
    </location>
</feature>
<reference evidence="3" key="1">
    <citation type="journal article" date="2022" name="J Environ Chem Eng">
        <title>Biodegradation of petroleum oil using a constructed nonpathogenic and heavy metal-tolerant bacterial consortium isolated from marine sponges.</title>
        <authorList>
            <person name="Dechsakulwatana C."/>
            <person name="Rungsihiranrut A."/>
            <person name="Muangchinda C."/>
            <person name="Ningthoujam R."/>
            <person name="Klankeo P."/>
            <person name="Pinyakong O."/>
        </authorList>
    </citation>
    <scope>NUCLEOTIDE SEQUENCE [LARGE SCALE GENOMIC DNA]</scope>
    <source>
        <strain evidence="3">MO2-4</strain>
    </source>
</reference>
<dbReference type="Pfam" id="PF09836">
    <property type="entry name" value="DUF2063"/>
    <property type="match status" value="1"/>
</dbReference>
<evidence type="ECO:0000313" key="3">
    <source>
        <dbReference type="Proteomes" id="UP001185984"/>
    </source>
</evidence>